<dbReference type="InterPro" id="IPR018062">
    <property type="entry name" value="HTH_AraC-typ_CS"/>
</dbReference>
<dbReference type="InterPro" id="IPR018060">
    <property type="entry name" value="HTH_AraC"/>
</dbReference>
<dbReference type="SUPFAM" id="SSF46689">
    <property type="entry name" value="Homeodomain-like"/>
    <property type="match status" value="2"/>
</dbReference>
<evidence type="ECO:0000313" key="6">
    <source>
        <dbReference type="Proteomes" id="UP000199503"/>
    </source>
</evidence>
<dbReference type="Pfam" id="PF12852">
    <property type="entry name" value="Cupin_6"/>
    <property type="match status" value="1"/>
</dbReference>
<organism evidence="5 6">
    <name type="scientific">Lentzea albida</name>
    <dbReference type="NCBI Taxonomy" id="65499"/>
    <lineage>
        <taxon>Bacteria</taxon>
        <taxon>Bacillati</taxon>
        <taxon>Actinomycetota</taxon>
        <taxon>Actinomycetes</taxon>
        <taxon>Pseudonocardiales</taxon>
        <taxon>Pseudonocardiaceae</taxon>
        <taxon>Lentzea</taxon>
    </lineage>
</organism>
<dbReference type="InterPro" id="IPR050204">
    <property type="entry name" value="AraC_XylS_family_regulators"/>
</dbReference>
<accession>A0A1H9MNU8</accession>
<sequence>MLDALSYDRLVDPLSDVLSMVAVEAAVTSRLDASGRWGLRFSGSAHAKFGVVHRGECWIATASSEPERLTAGDCYLLLAGGPYTMASAPDLAAHEFAAADVRFAADAVGGNLRLGDGEPESVVTGGRFVLDPDHATLLLDLLPPVLPIASADVPSPALLAAMDLLVAETGCPGLPGADLVRNHLAHIVLVQAFRSYVDSADRPAGWLAALGDPRLAPALRAVHAEPGHPWTVPELAQRVHLARSTFAARFRDVVGVPPLEYLLRLRMRHAVRWLRDDVPVTEVGQRLGYASHSSFSHAFTRVVGVPPGRFRP</sequence>
<dbReference type="GO" id="GO:0043565">
    <property type="term" value="F:sequence-specific DNA binding"/>
    <property type="evidence" value="ECO:0007669"/>
    <property type="project" value="InterPro"/>
</dbReference>
<dbReference type="SMART" id="SM00342">
    <property type="entry name" value="HTH_ARAC"/>
    <property type="match status" value="1"/>
</dbReference>
<dbReference type="PANTHER" id="PTHR46796">
    <property type="entry name" value="HTH-TYPE TRANSCRIPTIONAL ACTIVATOR RHAS-RELATED"/>
    <property type="match status" value="1"/>
</dbReference>
<dbReference type="STRING" id="65499.SAMN04488000_107138"/>
<keyword evidence="1" id="KW-0805">Transcription regulation</keyword>
<evidence type="ECO:0000259" key="4">
    <source>
        <dbReference type="PROSITE" id="PS01124"/>
    </source>
</evidence>
<dbReference type="Proteomes" id="UP000199503">
    <property type="component" value="Unassembled WGS sequence"/>
</dbReference>
<keyword evidence="3" id="KW-0804">Transcription</keyword>
<proteinExistence type="predicted"/>
<dbReference type="PROSITE" id="PS01124">
    <property type="entry name" value="HTH_ARAC_FAMILY_2"/>
    <property type="match status" value="1"/>
</dbReference>
<feature type="domain" description="HTH araC/xylS-type" evidence="4">
    <location>
        <begin position="216"/>
        <end position="312"/>
    </location>
</feature>
<dbReference type="GO" id="GO:0003700">
    <property type="term" value="F:DNA-binding transcription factor activity"/>
    <property type="evidence" value="ECO:0007669"/>
    <property type="project" value="InterPro"/>
</dbReference>
<evidence type="ECO:0000256" key="2">
    <source>
        <dbReference type="ARBA" id="ARBA00023125"/>
    </source>
</evidence>
<evidence type="ECO:0000256" key="3">
    <source>
        <dbReference type="ARBA" id="ARBA00023163"/>
    </source>
</evidence>
<gene>
    <name evidence="5" type="ORF">SAMN04488000_107138</name>
</gene>
<reference evidence="6" key="1">
    <citation type="submission" date="2016-10" db="EMBL/GenBank/DDBJ databases">
        <authorList>
            <person name="Varghese N."/>
            <person name="Submissions S."/>
        </authorList>
    </citation>
    <scope>NUCLEOTIDE SEQUENCE [LARGE SCALE GENOMIC DNA]</scope>
    <source>
        <strain evidence="6">DSM 44437</strain>
    </source>
</reference>
<keyword evidence="6" id="KW-1185">Reference proteome</keyword>
<dbReference type="PRINTS" id="PR00032">
    <property type="entry name" value="HTHARAC"/>
</dbReference>
<dbReference type="AlphaFoldDB" id="A0A1H9MNU8"/>
<dbReference type="Gene3D" id="1.10.10.60">
    <property type="entry name" value="Homeodomain-like"/>
    <property type="match status" value="2"/>
</dbReference>
<protein>
    <submittedName>
        <fullName evidence="5">AraC-type DNA-binding protein</fullName>
    </submittedName>
</protein>
<evidence type="ECO:0000256" key="1">
    <source>
        <dbReference type="ARBA" id="ARBA00023015"/>
    </source>
</evidence>
<dbReference type="Pfam" id="PF12833">
    <property type="entry name" value="HTH_18"/>
    <property type="match status" value="1"/>
</dbReference>
<evidence type="ECO:0000313" key="5">
    <source>
        <dbReference type="EMBL" id="SER25374.1"/>
    </source>
</evidence>
<keyword evidence="2 5" id="KW-0238">DNA-binding</keyword>
<dbReference type="InterPro" id="IPR009057">
    <property type="entry name" value="Homeodomain-like_sf"/>
</dbReference>
<dbReference type="PROSITE" id="PS00041">
    <property type="entry name" value="HTH_ARAC_FAMILY_1"/>
    <property type="match status" value="1"/>
</dbReference>
<name>A0A1H9MNU8_9PSEU</name>
<dbReference type="PANTHER" id="PTHR46796:SF7">
    <property type="entry name" value="ARAC FAMILY TRANSCRIPTIONAL REGULATOR"/>
    <property type="match status" value="1"/>
</dbReference>
<dbReference type="InterPro" id="IPR032783">
    <property type="entry name" value="AraC_lig"/>
</dbReference>
<dbReference type="EMBL" id="FOFV01000007">
    <property type="protein sequence ID" value="SER25374.1"/>
    <property type="molecule type" value="Genomic_DNA"/>
</dbReference>
<dbReference type="InterPro" id="IPR020449">
    <property type="entry name" value="Tscrpt_reg_AraC-type_HTH"/>
</dbReference>